<keyword evidence="4 11" id="KW-0812">Transmembrane</keyword>
<dbReference type="EMBL" id="CAJMWZ010001310">
    <property type="protein sequence ID" value="CAE6434558.1"/>
    <property type="molecule type" value="Genomic_DNA"/>
</dbReference>
<reference evidence="13" key="1">
    <citation type="submission" date="2021-01" db="EMBL/GenBank/DDBJ databases">
        <authorList>
            <person name="Kaushik A."/>
        </authorList>
    </citation>
    <scope>NUCLEOTIDE SEQUENCE</scope>
    <source>
        <strain evidence="13">Type strain: AG8-Rh-89/</strain>
    </source>
</reference>
<dbReference type="GO" id="GO:0006031">
    <property type="term" value="P:chitin biosynthetic process"/>
    <property type="evidence" value="ECO:0007669"/>
    <property type="project" value="TreeGrafter"/>
</dbReference>
<feature type="compositionally biased region" description="Polar residues" evidence="10">
    <location>
        <begin position="164"/>
        <end position="223"/>
    </location>
</feature>
<feature type="compositionally biased region" description="Polar residues" evidence="10">
    <location>
        <begin position="124"/>
        <end position="137"/>
    </location>
</feature>
<dbReference type="CDD" id="cd04190">
    <property type="entry name" value="Chitin_synth_C"/>
    <property type="match status" value="1"/>
</dbReference>
<dbReference type="Pfam" id="PF08407">
    <property type="entry name" value="Chitin_synth_1N"/>
    <property type="match status" value="1"/>
</dbReference>
<evidence type="ECO:0000256" key="1">
    <source>
        <dbReference type="ARBA" id="ARBA00004141"/>
    </source>
</evidence>
<dbReference type="GO" id="GO:0004100">
    <property type="term" value="F:chitin synthase activity"/>
    <property type="evidence" value="ECO:0007669"/>
    <property type="project" value="UniProtKB-EC"/>
</dbReference>
<evidence type="ECO:0000313" key="13">
    <source>
        <dbReference type="EMBL" id="CAE6434558.1"/>
    </source>
</evidence>
<feature type="transmembrane region" description="Helical" evidence="11">
    <location>
        <begin position="888"/>
        <end position="908"/>
    </location>
</feature>
<evidence type="ECO:0000256" key="6">
    <source>
        <dbReference type="ARBA" id="ARBA00023136"/>
    </source>
</evidence>
<feature type="transmembrane region" description="Helical" evidence="11">
    <location>
        <begin position="828"/>
        <end position="849"/>
    </location>
</feature>
<feature type="transmembrane region" description="Helical" evidence="11">
    <location>
        <begin position="993"/>
        <end position="1012"/>
    </location>
</feature>
<evidence type="ECO:0000256" key="10">
    <source>
        <dbReference type="SAM" id="MobiDB-lite"/>
    </source>
</evidence>
<comment type="caution">
    <text evidence="13">The sequence shown here is derived from an EMBL/GenBank/DDBJ whole genome shotgun (WGS) entry which is preliminary data.</text>
</comment>
<dbReference type="PANTHER" id="PTHR22914:SF38">
    <property type="entry name" value="CHITIN SYNTHASE 2"/>
    <property type="match status" value="1"/>
</dbReference>
<proteinExistence type="predicted"/>
<comment type="catalytic activity">
    <reaction evidence="9">
        <text>[(1-&gt;4)-N-acetyl-beta-D-glucosaminyl](n) + UDP-N-acetyl-alpha-D-glucosamine = [(1-&gt;4)-N-acetyl-beta-D-glucosaminyl](n+1) + UDP + H(+)</text>
        <dbReference type="Rhea" id="RHEA:16637"/>
        <dbReference type="Rhea" id="RHEA-COMP:9593"/>
        <dbReference type="Rhea" id="RHEA-COMP:9595"/>
        <dbReference type="ChEBI" id="CHEBI:15378"/>
        <dbReference type="ChEBI" id="CHEBI:17029"/>
        <dbReference type="ChEBI" id="CHEBI:57705"/>
        <dbReference type="ChEBI" id="CHEBI:58223"/>
        <dbReference type="EC" id="2.4.1.16"/>
    </reaction>
</comment>
<dbReference type="InterPro" id="IPR029044">
    <property type="entry name" value="Nucleotide-diphossugar_trans"/>
</dbReference>
<evidence type="ECO:0000256" key="5">
    <source>
        <dbReference type="ARBA" id="ARBA00022989"/>
    </source>
</evidence>
<dbReference type="Pfam" id="PF01644">
    <property type="entry name" value="Chitin_synth_1"/>
    <property type="match status" value="1"/>
</dbReference>
<feature type="domain" description="Chitin synthase N-terminal" evidence="12">
    <location>
        <begin position="433"/>
        <end position="470"/>
    </location>
</feature>
<feature type="compositionally biased region" description="Low complexity" evidence="10">
    <location>
        <begin position="262"/>
        <end position="274"/>
    </location>
</feature>
<dbReference type="InterPro" id="IPR004835">
    <property type="entry name" value="Chitin_synth"/>
</dbReference>
<evidence type="ECO:0000259" key="12">
    <source>
        <dbReference type="Pfam" id="PF08407"/>
    </source>
</evidence>
<keyword evidence="5 11" id="KW-1133">Transmembrane helix</keyword>
<comment type="subcellular location">
    <subcellularLocation>
        <location evidence="1">Membrane</location>
        <topology evidence="1">Multi-pass membrane protein</topology>
    </subcellularLocation>
</comment>
<dbReference type="InterPro" id="IPR013616">
    <property type="entry name" value="Chitin_synth_N"/>
</dbReference>
<keyword evidence="6 11" id="KW-0472">Membrane</keyword>
<feature type="transmembrane region" description="Helical" evidence="11">
    <location>
        <begin position="1032"/>
        <end position="1049"/>
    </location>
</feature>
<evidence type="ECO:0000256" key="7">
    <source>
        <dbReference type="ARBA" id="ARBA00023316"/>
    </source>
</evidence>
<dbReference type="GO" id="GO:0030428">
    <property type="term" value="C:cell septum"/>
    <property type="evidence" value="ECO:0007669"/>
    <property type="project" value="TreeGrafter"/>
</dbReference>
<name>A0A8H2XSW8_9AGAM</name>
<dbReference type="PANTHER" id="PTHR22914">
    <property type="entry name" value="CHITIN SYNTHASE"/>
    <property type="match status" value="1"/>
</dbReference>
<comment type="function">
    <text evidence="8">Polymerizes chitin, a structural polymer of the cell wall and septum, by transferring the sugar moiety of UDP-GlcNAc to the non-reducing end of the growing chitin polymer.</text>
</comment>
<feature type="transmembrane region" description="Helical" evidence="11">
    <location>
        <begin position="792"/>
        <end position="813"/>
    </location>
</feature>
<feature type="compositionally biased region" description="Polar residues" evidence="10">
    <location>
        <begin position="303"/>
        <end position="320"/>
    </location>
</feature>
<evidence type="ECO:0000256" key="2">
    <source>
        <dbReference type="ARBA" id="ARBA00012543"/>
    </source>
</evidence>
<sequence length="1053" mass="116886">MDEHFSRRKPIPLLYDENPDTEPLFTSEESGDGAQRYELEDNTVPVTPEPRRFGLWDTTDDDQLFALPTFPTTGIMRFSEEDRAVLSPISEGPERQSSKASSARSGSTVMVERPQSAGVFSQVMQSVESSYPSQPAWNQPEQAQHPPPQQYAAGYHVPFPNDPSFVSQAGLSQQSTGFVQPLQHTGTDQSGSWQQVGTDQTESWQHTGTTVGQTQSYQNSGYTQSVQHTGASYPQQYPAAGFNYQQTTGASLPVPQQPMGYSSSIYSSPSNVRSRVTPDRPNSAYSIYASPAHAEAYGRHSRASYNTPRSRSASPSSFKGNDSMEYDMVHDATVLKFDQDVSLERQRGRTRAGYQEIKGLRFNAKGGVEHVPYEKDNPFDVSSGDLGQKYGSDSDEGIGEIQSLKHHYDDLAHPSDTQHFGPAPEGRIARRHKTKKRVPLTGGNLVLELPIPDRLVLPKRGTEEMMTTRYGFLVVVCIIADGRKIVHPRVLDCLSALGVYQGEGGHMKNIVADKEVTAHLFEYTTSVALDPDLHFKYPDPAKKGGPGIVPTQILFCLKEKNKKKINSHRWFFNAFAPLLQPNVCILLDVGTRPGTKSLYHLWKTFDVSSNVGGACGEIAAYKGKRWRALLNPLVASQNFEYKMSNILDKPTESMFGYISVLPGAFSAYRYIALLNDKNGQGPLASYFKGEVLNGRTQDIFTSNMYLAEDRILCFELIAKKNSSWVLRYVKSAIGETDVPDTLAEFISQRRRWLNGSFFAAVYSIAHGNFYIFFVILTSSLEDPSFKIPGIKYLNLVMQYGYGAIIVTTFLISMGNKPRAVPWKYKVPAILYAIIAVYLIVCGCLCTYRASLNPHGLNGQMLLSLLVTYGVYFLASLLAFDPWHLFTSAIPYFLMAPLYINLLNTYAFANLDDISWGTKETGHQQLDLGTVQATKDSKIVEVELAEAPADRNSAYMDALHRLKIRKPLPNRVGSSEAEKEQAAKDYYASVRTNVLLAWVLSNGMLAAGILSGGNPKSTFTQGMGTEGNLHKTQVYMVFILAFVAIMNLVVSRFI</sequence>
<feature type="compositionally biased region" description="Basic residues" evidence="10">
    <location>
        <begin position="1"/>
        <end position="10"/>
    </location>
</feature>
<feature type="compositionally biased region" description="Low complexity" evidence="10">
    <location>
        <begin position="98"/>
        <end position="107"/>
    </location>
</feature>
<feature type="transmembrane region" description="Helical" evidence="11">
    <location>
        <begin position="861"/>
        <end position="882"/>
    </location>
</feature>
<dbReference type="GO" id="GO:0071555">
    <property type="term" value="P:cell wall organization"/>
    <property type="evidence" value="ECO:0007669"/>
    <property type="project" value="UniProtKB-KW"/>
</dbReference>
<feature type="region of interest" description="Disordered" evidence="10">
    <location>
        <begin position="1"/>
        <end position="57"/>
    </location>
</feature>
<feature type="region of interest" description="Disordered" evidence="10">
    <location>
        <begin position="87"/>
        <end position="111"/>
    </location>
</feature>
<dbReference type="GO" id="GO:0071944">
    <property type="term" value="C:cell periphery"/>
    <property type="evidence" value="ECO:0007669"/>
    <property type="project" value="TreeGrafter"/>
</dbReference>
<feature type="region of interest" description="Disordered" evidence="10">
    <location>
        <begin position="415"/>
        <end position="435"/>
    </location>
</feature>
<keyword evidence="3" id="KW-0328">Glycosyltransferase</keyword>
<feature type="region of interest" description="Disordered" evidence="10">
    <location>
        <begin position="124"/>
        <end position="223"/>
    </location>
</feature>
<keyword evidence="3" id="KW-0808">Transferase</keyword>
<feature type="transmembrane region" description="Helical" evidence="11">
    <location>
        <begin position="757"/>
        <end position="780"/>
    </location>
</feature>
<evidence type="ECO:0000256" key="3">
    <source>
        <dbReference type="ARBA" id="ARBA00022676"/>
    </source>
</evidence>
<dbReference type="EC" id="2.4.1.16" evidence="2"/>
<feature type="region of interest" description="Disordered" evidence="10">
    <location>
        <begin position="261"/>
        <end position="322"/>
    </location>
</feature>
<dbReference type="AlphaFoldDB" id="A0A8H2XSW8"/>
<dbReference type="SUPFAM" id="SSF53448">
    <property type="entry name" value="Nucleotide-diphospho-sugar transferases"/>
    <property type="match status" value="1"/>
</dbReference>
<dbReference type="GO" id="GO:0016020">
    <property type="term" value="C:membrane"/>
    <property type="evidence" value="ECO:0007669"/>
    <property type="project" value="UniProtKB-SubCell"/>
</dbReference>
<accession>A0A8H2XSW8</accession>
<evidence type="ECO:0000256" key="9">
    <source>
        <dbReference type="ARBA" id="ARBA00048014"/>
    </source>
</evidence>
<evidence type="ECO:0000313" key="14">
    <source>
        <dbReference type="Proteomes" id="UP000663850"/>
    </source>
</evidence>
<gene>
    <name evidence="13" type="ORF">RDB_LOCUS22411</name>
</gene>
<evidence type="ECO:0000256" key="11">
    <source>
        <dbReference type="SAM" id="Phobius"/>
    </source>
</evidence>
<evidence type="ECO:0000256" key="8">
    <source>
        <dbReference type="ARBA" id="ARBA00024009"/>
    </source>
</evidence>
<organism evidence="13 14">
    <name type="scientific">Rhizoctonia solani</name>
    <dbReference type="NCBI Taxonomy" id="456999"/>
    <lineage>
        <taxon>Eukaryota</taxon>
        <taxon>Fungi</taxon>
        <taxon>Dikarya</taxon>
        <taxon>Basidiomycota</taxon>
        <taxon>Agaricomycotina</taxon>
        <taxon>Agaricomycetes</taxon>
        <taxon>Cantharellales</taxon>
        <taxon>Ceratobasidiaceae</taxon>
        <taxon>Rhizoctonia</taxon>
    </lineage>
</organism>
<dbReference type="Proteomes" id="UP000663850">
    <property type="component" value="Unassembled WGS sequence"/>
</dbReference>
<protein>
    <recommendedName>
        <fullName evidence="2">chitin synthase</fullName>
        <ecNumber evidence="2">2.4.1.16</ecNumber>
    </recommendedName>
</protein>
<evidence type="ECO:0000256" key="4">
    <source>
        <dbReference type="ARBA" id="ARBA00022692"/>
    </source>
</evidence>
<keyword evidence="7" id="KW-0961">Cell wall biogenesis/degradation</keyword>